<feature type="non-terminal residue" evidence="8">
    <location>
        <position position="1"/>
    </location>
</feature>
<comment type="subcellular location">
    <subcellularLocation>
        <location evidence="2">Chromosome</location>
        <location evidence="2">Centromere</location>
    </subcellularLocation>
    <subcellularLocation>
        <location evidence="1">Nucleus</location>
    </subcellularLocation>
</comment>
<dbReference type="PANTHER" id="PTHR14582:SF1">
    <property type="entry name" value="CENTROMERE PROTEIN O"/>
    <property type="match status" value="1"/>
</dbReference>
<dbReference type="PANTHER" id="PTHR14582">
    <property type="entry name" value="INNER KINETOCHORE SUBUNIT MAL2"/>
    <property type="match status" value="1"/>
</dbReference>
<evidence type="ECO:0000256" key="5">
    <source>
        <dbReference type="ARBA" id="ARBA00022454"/>
    </source>
</evidence>
<evidence type="ECO:0000313" key="8">
    <source>
        <dbReference type="EMBL" id="NXQ09519.1"/>
    </source>
</evidence>
<proteinExistence type="inferred from homology"/>
<comment type="similarity">
    <text evidence="3">Belongs to the CENP-O/MCM21 family.</text>
</comment>
<evidence type="ECO:0000313" key="9">
    <source>
        <dbReference type="Proteomes" id="UP000656497"/>
    </source>
</evidence>
<comment type="caution">
    <text evidence="8">The sequence shown here is derived from an EMBL/GenBank/DDBJ whole genome shotgun (WGS) entry which is preliminary data.</text>
</comment>
<dbReference type="InterPro" id="IPR018464">
    <property type="entry name" value="CENP-O"/>
</dbReference>
<gene>
    <name evidence="8" type="primary">Cenpo</name>
    <name evidence="8" type="ORF">VIDMAC_R15003</name>
</gene>
<dbReference type="EMBL" id="WBNN01055645">
    <property type="protein sequence ID" value="NXQ09519.1"/>
    <property type="molecule type" value="Genomic_DNA"/>
</dbReference>
<keyword evidence="7" id="KW-0137">Centromere</keyword>
<evidence type="ECO:0000256" key="6">
    <source>
        <dbReference type="ARBA" id="ARBA00023242"/>
    </source>
</evidence>
<dbReference type="GO" id="GO:0031511">
    <property type="term" value="C:Mis6-Sim4 complex"/>
    <property type="evidence" value="ECO:0007669"/>
    <property type="project" value="TreeGrafter"/>
</dbReference>
<evidence type="ECO:0000256" key="1">
    <source>
        <dbReference type="ARBA" id="ARBA00004123"/>
    </source>
</evidence>
<keyword evidence="9" id="KW-1185">Reference proteome</keyword>
<dbReference type="AlphaFoldDB" id="A0A852EUT8"/>
<evidence type="ECO:0000256" key="3">
    <source>
        <dbReference type="ARBA" id="ARBA00007321"/>
    </source>
</evidence>
<evidence type="ECO:0000256" key="7">
    <source>
        <dbReference type="ARBA" id="ARBA00023328"/>
    </source>
</evidence>
<keyword evidence="5" id="KW-0158">Chromosome</keyword>
<protein>
    <recommendedName>
        <fullName evidence="4">Centromere protein O</fullName>
    </recommendedName>
</protein>
<keyword evidence="6" id="KW-0539">Nucleus</keyword>
<dbReference type="GO" id="GO:0005634">
    <property type="term" value="C:nucleus"/>
    <property type="evidence" value="ECO:0007669"/>
    <property type="project" value="UniProtKB-SubCell"/>
</dbReference>
<reference evidence="8" key="1">
    <citation type="submission" date="2019-09" db="EMBL/GenBank/DDBJ databases">
        <title>Bird 10,000 Genomes (B10K) Project - Family phase.</title>
        <authorList>
            <person name="Zhang G."/>
        </authorList>
    </citation>
    <scope>NUCLEOTIDE SEQUENCE</scope>
    <source>
        <strain evidence="8">B10K-DU-002-50</strain>
        <tissue evidence="8">Muscle</tissue>
    </source>
</reference>
<sequence>ERREWRLGRHSIPPFIPLERLGREFLPGRLRQFLALLLQHLNAFVGRRQQLRRARVRIP</sequence>
<dbReference type="Pfam" id="PF09496">
    <property type="entry name" value="CENP-O"/>
    <property type="match status" value="1"/>
</dbReference>
<feature type="non-terminal residue" evidence="8">
    <location>
        <position position="59"/>
    </location>
</feature>
<dbReference type="Proteomes" id="UP000656497">
    <property type="component" value="Unassembled WGS sequence"/>
</dbReference>
<organism evidence="8 9">
    <name type="scientific">Vidua macroura</name>
    <name type="common">Pin-tailed whydah</name>
    <dbReference type="NCBI Taxonomy" id="187451"/>
    <lineage>
        <taxon>Eukaryota</taxon>
        <taxon>Metazoa</taxon>
        <taxon>Chordata</taxon>
        <taxon>Craniata</taxon>
        <taxon>Vertebrata</taxon>
        <taxon>Euteleostomi</taxon>
        <taxon>Archelosauria</taxon>
        <taxon>Archosauria</taxon>
        <taxon>Dinosauria</taxon>
        <taxon>Saurischia</taxon>
        <taxon>Theropoda</taxon>
        <taxon>Coelurosauria</taxon>
        <taxon>Aves</taxon>
        <taxon>Neognathae</taxon>
        <taxon>Neoaves</taxon>
        <taxon>Telluraves</taxon>
        <taxon>Australaves</taxon>
        <taxon>Passeriformes</taxon>
        <taxon>Passeroidea</taxon>
        <taxon>Estrildidae</taxon>
        <taxon>Viduinae</taxon>
        <taxon>Vidua</taxon>
    </lineage>
</organism>
<evidence type="ECO:0000256" key="2">
    <source>
        <dbReference type="ARBA" id="ARBA00004584"/>
    </source>
</evidence>
<evidence type="ECO:0000256" key="4">
    <source>
        <dbReference type="ARBA" id="ARBA00016395"/>
    </source>
</evidence>
<accession>A0A852EUT8</accession>
<name>A0A852EUT8_VIDMA</name>